<reference evidence="2" key="1">
    <citation type="journal article" date="2014" name="Int. J. Syst. Evol. Microbiol.">
        <title>Complete genome sequence of Corynebacterium casei LMG S-19264T (=DSM 44701T), isolated from a smear-ripened cheese.</title>
        <authorList>
            <consortium name="US DOE Joint Genome Institute (JGI-PGF)"/>
            <person name="Walter F."/>
            <person name="Albersmeier A."/>
            <person name="Kalinowski J."/>
            <person name="Ruckert C."/>
        </authorList>
    </citation>
    <scope>NUCLEOTIDE SEQUENCE</scope>
    <source>
        <strain evidence="2">JCM 19596</strain>
    </source>
</reference>
<protein>
    <submittedName>
        <fullName evidence="2">Uncharacterized protein</fullName>
    </submittedName>
</protein>
<feature type="region of interest" description="Disordered" evidence="1">
    <location>
        <begin position="101"/>
        <end position="132"/>
    </location>
</feature>
<proteinExistence type="predicted"/>
<evidence type="ECO:0000256" key="1">
    <source>
        <dbReference type="SAM" id="MobiDB-lite"/>
    </source>
</evidence>
<accession>A0A830FNL2</accession>
<dbReference type="RefSeq" id="WP_188981066.1">
    <property type="nucleotide sequence ID" value="NZ_BMPG01000010.1"/>
</dbReference>
<name>A0A830FNL2_9EURY</name>
<dbReference type="AlphaFoldDB" id="A0A830FNL2"/>
<dbReference type="Proteomes" id="UP000607197">
    <property type="component" value="Unassembled WGS sequence"/>
</dbReference>
<keyword evidence="3" id="KW-1185">Reference proteome</keyword>
<reference evidence="2" key="2">
    <citation type="submission" date="2020-09" db="EMBL/GenBank/DDBJ databases">
        <authorList>
            <person name="Sun Q."/>
            <person name="Ohkuma M."/>
        </authorList>
    </citation>
    <scope>NUCLEOTIDE SEQUENCE</scope>
    <source>
        <strain evidence="2">JCM 19596</strain>
    </source>
</reference>
<evidence type="ECO:0000313" key="3">
    <source>
        <dbReference type="Proteomes" id="UP000607197"/>
    </source>
</evidence>
<sequence>MSENELPEPGEIRALNGLSWEPWVLVTRVEPDGDGNMLARFGVLDQMDDDVLEPVPDNRVADLEASVGDRDWRELIAEAVDENEEIDKRWCPVGRLDVLGTPGIQGCDGEEEDARYRNPPDFAGIDPSPGIE</sequence>
<gene>
    <name evidence="2" type="ORF">GCM10009039_34550</name>
</gene>
<dbReference type="OrthoDB" id="375880at2157"/>
<organism evidence="2 3">
    <name type="scientific">Halocalculus aciditolerans</name>
    <dbReference type="NCBI Taxonomy" id="1383812"/>
    <lineage>
        <taxon>Archaea</taxon>
        <taxon>Methanobacteriati</taxon>
        <taxon>Methanobacteriota</taxon>
        <taxon>Stenosarchaea group</taxon>
        <taxon>Halobacteria</taxon>
        <taxon>Halobacteriales</taxon>
        <taxon>Halobacteriaceae</taxon>
        <taxon>Halocalculus</taxon>
    </lineage>
</organism>
<evidence type="ECO:0000313" key="2">
    <source>
        <dbReference type="EMBL" id="GGL73525.1"/>
    </source>
</evidence>
<comment type="caution">
    <text evidence="2">The sequence shown here is derived from an EMBL/GenBank/DDBJ whole genome shotgun (WGS) entry which is preliminary data.</text>
</comment>
<dbReference type="EMBL" id="BMPG01000010">
    <property type="protein sequence ID" value="GGL73525.1"/>
    <property type="molecule type" value="Genomic_DNA"/>
</dbReference>